<organism evidence="4 5">
    <name type="scientific">Streptomyces millisiae</name>
    <dbReference type="NCBI Taxonomy" id="3075542"/>
    <lineage>
        <taxon>Bacteria</taxon>
        <taxon>Bacillati</taxon>
        <taxon>Actinomycetota</taxon>
        <taxon>Actinomycetes</taxon>
        <taxon>Kitasatosporales</taxon>
        <taxon>Streptomycetaceae</taxon>
        <taxon>Streptomyces</taxon>
    </lineage>
</organism>
<protein>
    <submittedName>
        <fullName evidence="4">4-oxalocrotonate tautomerase family protein</fullName>
    </submittedName>
</protein>
<dbReference type="RefSeq" id="WP_311595626.1">
    <property type="nucleotide sequence ID" value="NZ_JAVREM010000003.1"/>
</dbReference>
<dbReference type="EMBL" id="JAVREM010000003">
    <property type="protein sequence ID" value="MDT0317541.1"/>
    <property type="molecule type" value="Genomic_DNA"/>
</dbReference>
<comment type="caution">
    <text evidence="4">The sequence shown here is derived from an EMBL/GenBank/DDBJ whole genome shotgun (WGS) entry which is preliminary data.</text>
</comment>
<dbReference type="SUPFAM" id="SSF55331">
    <property type="entry name" value="Tautomerase/MIF"/>
    <property type="match status" value="1"/>
</dbReference>
<proteinExistence type="inferred from homology"/>
<dbReference type="Pfam" id="PF01361">
    <property type="entry name" value="Tautomerase"/>
    <property type="match status" value="1"/>
</dbReference>
<gene>
    <name evidence="4" type="ORF">RNC47_04210</name>
</gene>
<keyword evidence="2" id="KW-0413">Isomerase</keyword>
<keyword evidence="5" id="KW-1185">Reference proteome</keyword>
<dbReference type="Proteomes" id="UP001183420">
    <property type="component" value="Unassembled WGS sequence"/>
</dbReference>
<dbReference type="InterPro" id="IPR004370">
    <property type="entry name" value="4-OT-like_dom"/>
</dbReference>
<name>A0ABU2LIX9_9ACTN</name>
<accession>A0ABU2LIX9</accession>
<evidence type="ECO:0000256" key="1">
    <source>
        <dbReference type="ARBA" id="ARBA00006723"/>
    </source>
</evidence>
<dbReference type="PANTHER" id="PTHR35530">
    <property type="entry name" value="TAUTOMERASE-RELATED"/>
    <property type="match status" value="1"/>
</dbReference>
<dbReference type="PANTHER" id="PTHR35530:SF2">
    <property type="entry name" value="BSL4019 PROTEIN"/>
    <property type="match status" value="1"/>
</dbReference>
<evidence type="ECO:0000259" key="3">
    <source>
        <dbReference type="Pfam" id="PF01361"/>
    </source>
</evidence>
<feature type="domain" description="4-oxalocrotonate tautomerase-like" evidence="3">
    <location>
        <begin position="2"/>
        <end position="61"/>
    </location>
</feature>
<comment type="similarity">
    <text evidence="1">Belongs to the 4-oxalocrotonate tautomerase family.</text>
</comment>
<dbReference type="InterPro" id="IPR014347">
    <property type="entry name" value="Tautomerase/MIF_sf"/>
</dbReference>
<evidence type="ECO:0000313" key="4">
    <source>
        <dbReference type="EMBL" id="MDT0317541.1"/>
    </source>
</evidence>
<sequence length="80" mass="8584">MPFANFKVPAGSLDERQKARIVARTTELYVELYGERARATTLVLVEEVTDGGWGIGGDVLTLAMIRQPTGPTAPEEPGPA</sequence>
<evidence type="ECO:0000313" key="5">
    <source>
        <dbReference type="Proteomes" id="UP001183420"/>
    </source>
</evidence>
<reference evidence="5" key="1">
    <citation type="submission" date="2023-07" db="EMBL/GenBank/DDBJ databases">
        <title>30 novel species of actinomycetes from the DSMZ collection.</title>
        <authorList>
            <person name="Nouioui I."/>
        </authorList>
    </citation>
    <scope>NUCLEOTIDE SEQUENCE [LARGE SCALE GENOMIC DNA]</scope>
    <source>
        <strain evidence="5">DSM 44918</strain>
    </source>
</reference>
<dbReference type="Gene3D" id="3.30.429.10">
    <property type="entry name" value="Macrophage Migration Inhibitory Factor"/>
    <property type="match status" value="1"/>
</dbReference>
<evidence type="ECO:0000256" key="2">
    <source>
        <dbReference type="ARBA" id="ARBA00023235"/>
    </source>
</evidence>